<feature type="domain" description="DUF4376" evidence="1">
    <location>
        <begin position="106"/>
        <end position="215"/>
    </location>
</feature>
<dbReference type="Proteomes" id="UP000280346">
    <property type="component" value="Unassembled WGS sequence"/>
</dbReference>
<dbReference type="OrthoDB" id="7306760at2"/>
<dbReference type="AlphaFoldDB" id="A0A3S0VGD0"/>
<dbReference type="InterPro" id="IPR025484">
    <property type="entry name" value="DUF4376"/>
</dbReference>
<sequence length="225" mass="23800">MHTFPLVVVTGNRVAAVFERRAQFIGPGDVPHPAEAWDFWTPAEWAALCPGWTILPLVDEQPPTVAGKRAVRRPLADWTVGADAVSVTYEPVDLTPAELAATLSVARVAKVAAINAERDRRLSVGAPYAGKRIEVSDKGRADLGGMVSAAILATSGAALWGEGYARGWIAMDNERVPLLTPLDGIALAGSVGDWYGLTMQHARDLKDAALAGDLTAVNELAGWPG</sequence>
<dbReference type="Pfam" id="PF14301">
    <property type="entry name" value="DUF4376"/>
    <property type="match status" value="1"/>
</dbReference>
<name>A0A3S0VGD0_9PROT</name>
<evidence type="ECO:0000259" key="1">
    <source>
        <dbReference type="Pfam" id="PF14301"/>
    </source>
</evidence>
<evidence type="ECO:0000313" key="2">
    <source>
        <dbReference type="EMBL" id="RUQ67467.1"/>
    </source>
</evidence>
<keyword evidence="3" id="KW-1185">Reference proteome</keyword>
<accession>A0A3S0VGD0</accession>
<proteinExistence type="predicted"/>
<dbReference type="RefSeq" id="WP_127001065.1">
    <property type="nucleotide sequence ID" value="NZ_JBNPXW010000015.1"/>
</dbReference>
<evidence type="ECO:0000313" key="3">
    <source>
        <dbReference type="Proteomes" id="UP000280346"/>
    </source>
</evidence>
<protein>
    <recommendedName>
        <fullName evidence="1">DUF4376 domain-containing protein</fullName>
    </recommendedName>
</protein>
<organism evidence="2 3">
    <name type="scientific">Azospirillum doebereinerae</name>
    <dbReference type="NCBI Taxonomy" id="92933"/>
    <lineage>
        <taxon>Bacteria</taxon>
        <taxon>Pseudomonadati</taxon>
        <taxon>Pseudomonadota</taxon>
        <taxon>Alphaproteobacteria</taxon>
        <taxon>Rhodospirillales</taxon>
        <taxon>Azospirillaceae</taxon>
        <taxon>Azospirillum</taxon>
    </lineage>
</organism>
<gene>
    <name evidence="2" type="ORF">EJ913_19795</name>
</gene>
<comment type="caution">
    <text evidence="2">The sequence shown here is derived from an EMBL/GenBank/DDBJ whole genome shotgun (WGS) entry which is preliminary data.</text>
</comment>
<reference evidence="2 3" key="1">
    <citation type="submission" date="2018-12" db="EMBL/GenBank/DDBJ databases">
        <authorList>
            <person name="Yang Y."/>
        </authorList>
    </citation>
    <scope>NUCLEOTIDE SEQUENCE [LARGE SCALE GENOMIC DNA]</scope>
    <source>
        <strain evidence="2 3">GSF71</strain>
    </source>
</reference>
<dbReference type="EMBL" id="RZIJ01000017">
    <property type="protein sequence ID" value="RUQ67467.1"/>
    <property type="molecule type" value="Genomic_DNA"/>
</dbReference>